<organism evidence="2 3">
    <name type="scientific">Leptomonas pyrrhocoris</name>
    <name type="common">Firebug parasite</name>
    <dbReference type="NCBI Taxonomy" id="157538"/>
    <lineage>
        <taxon>Eukaryota</taxon>
        <taxon>Discoba</taxon>
        <taxon>Euglenozoa</taxon>
        <taxon>Kinetoplastea</taxon>
        <taxon>Metakinetoplastina</taxon>
        <taxon>Trypanosomatida</taxon>
        <taxon>Trypanosomatidae</taxon>
        <taxon>Leishmaniinae</taxon>
        <taxon>Leptomonas</taxon>
    </lineage>
</organism>
<feature type="region of interest" description="Disordered" evidence="1">
    <location>
        <begin position="1276"/>
        <end position="1313"/>
    </location>
</feature>
<dbReference type="GeneID" id="26904124"/>
<sequence>MFGTLFFDESRVATAFRIRRTPQTTGATSAHGATASQHASSEILALSHRCAFSCRGEVALPSLRASLLWWLDTDAGVVQLLVVNDGESSQAARACQSRLLSIEVPAKHPSEVVTCGVTRNYMYDNGVAVVWVLGGGGGSALDAPQRLRQPGNCLMAGFAQITVQRDVDNTGHSSLLLVPDEQIVECAPLTRIPSEAFATSTAGCRGSACVVAELAEAASARTISLVVLTDGARLWRAELYGDGAVSVSEVGDEHRRNFLRSFCDGNEEVRLLDTRTITADLQRLSSPSADSSFQLSMSDASAPDPSSPSSSPPNRRWIRRFLGNSTNDGDALLSGDAAGSLPDVGLPVTIKRRLYAAVSAIQLSPFIALTRWNGQVEIYDVAGGALQLAPQYPIGVLPHAALRSVTDYADVRPPAKSGKTKQQGPQNRINALPAGATAQWATRDPRTQLVHVITCLGDDGEGRPCLWTSLPPLPPTTNLDGAVQDHAGEILAQHCTVSVAPPTLASTPLACAVTANGGRLILVCDIGSEEDGHLLCSRSLGALTLRGDSSDSVGVATVVQVVEAEVNDGGLHGLLRTSRLHGYLCQGVRMQGVVTRGEAVVLVGRGLQPCRLFTMEDAAADALMQITEGVVVGVEVEDVYGISMAGRSPSYGNQDAPELVTAGSGAGSGTLGCPPRVHYVPLVEAPPQSQPPLFSFVESAGDPFAVYWEGVDVIQSCAHGARLMAELLADVLQSTTPVTEMASLPRFLSEAHLSGYTASLQRGAPTTRASVLAAVQLALNPSSCSCRSSDERRASPAFYEYSRLYVTQAAMGKLLSRLTFLTTTYLGWQSTQSVAVAPTLSTAQSGDAGPSADWFTQQLVTALEVLVAAYHAVPSAGSDIVQMAPVADDGTQPTSASIMAALLPSVSCDVSAASCATRSLSVVQVVNRLRRCGTPRMACACTAWVKQLTHRFPLLQHYQLLSLLDTAAAPTQSARVQACCERVCQALARETADDVVNLLFLEGLFLLDVGGTGSGSAFRALPLEEIVAFLSAEPAMGPKLYAVGVLRRVTGLGALYTSLNTTVTRHYLHAMLVACDEAAERLQRRASARSTAVLQLPFQHLRRAFAELQVDVLLTAAQARVSQADMAGSFHDLQTALDLMLRYKCLPIYAEVVQLILSSTVEVACASQANMRALLRATTIGAAQLDESLILKWYNYVARLPTKSASEATEALRYRAIMGLHRYLMNHHSYAQCAHLMSSLATLIRCSPLRRSAATGISVSELAGLALHAASRIAPSVPMPESGRPAGDLAGGAMTAAATSTATTSQSTSPTAVMTGSPLSLGYSWQPASLSASPLPTDPAKVAAAETSATAAATGTARWLTRADIPWLQRRLYQAQCERQLWRRGCTLDCTDLWVEGAPVDAYRAGVEKLVCALMQTRLWPQAFRFACLSEVYDACGVLEEWAVDLLQGAQRSRDRALDEASAGAQQADRTAAWEELIRYCGELSTLENQFSGFVRTVTTALTCAYEAVPAELLAAHRVTDAYTAMSTLFRVALVLRRRADDAAQGSLRDDEEGAGKDEDTDETQNGATSSSDSSEERGGSASAANKTPATTAAVVAATRRDVWRALSAAARIGLEILENPADSRAARTRGRVTGNEEEETVQRHVRSLLPLTSPVASAARRDFSPFTAGVLDPMAVCATELLRTPAYRDALPSVPGAQENVDRFLNGINAPWGGGRQ</sequence>
<dbReference type="OMA" id="DCTDLWV"/>
<dbReference type="EMBL" id="LGTL01000006">
    <property type="protein sequence ID" value="KPA81476.1"/>
    <property type="molecule type" value="Genomic_DNA"/>
</dbReference>
<dbReference type="Proteomes" id="UP000037923">
    <property type="component" value="Unassembled WGS sequence"/>
</dbReference>
<reference evidence="2 3" key="1">
    <citation type="submission" date="2015-07" db="EMBL/GenBank/DDBJ databases">
        <title>High-quality genome of monoxenous trypanosomatid Leptomonas pyrrhocoris.</title>
        <authorList>
            <person name="Flegontov P."/>
            <person name="Butenko A."/>
            <person name="Firsov S."/>
            <person name="Vlcek C."/>
            <person name="Logacheva M.D."/>
            <person name="Field M."/>
            <person name="Filatov D."/>
            <person name="Flegontova O."/>
            <person name="Gerasimov E."/>
            <person name="Jackson A.P."/>
            <person name="Kelly S."/>
            <person name="Opperdoes F."/>
            <person name="O'Reilly A."/>
            <person name="Votypka J."/>
            <person name="Yurchenko V."/>
            <person name="Lukes J."/>
        </authorList>
    </citation>
    <scope>NUCLEOTIDE SEQUENCE [LARGE SCALE GENOMIC DNA]</scope>
    <source>
        <strain evidence="2">H10</strain>
    </source>
</reference>
<dbReference type="RefSeq" id="XP_015659915.1">
    <property type="nucleotide sequence ID" value="XM_015801295.1"/>
</dbReference>
<proteinExistence type="predicted"/>
<dbReference type="OrthoDB" id="272567at2759"/>
<keyword evidence="3" id="KW-1185">Reference proteome</keyword>
<name>A0A0M9G3N6_LEPPY</name>
<feature type="region of interest" description="Disordered" evidence="1">
    <location>
        <begin position="288"/>
        <end position="315"/>
    </location>
</feature>
<feature type="compositionally biased region" description="Low complexity" evidence="1">
    <location>
        <begin position="1291"/>
        <end position="1312"/>
    </location>
</feature>
<accession>A0A0M9G3N6</accession>
<comment type="caution">
    <text evidence="2">The sequence shown here is derived from an EMBL/GenBank/DDBJ whole genome shotgun (WGS) entry which is preliminary data.</text>
</comment>
<gene>
    <name evidence="2" type="ORF">ABB37_03833</name>
</gene>
<feature type="compositionally biased region" description="Low complexity" evidence="1">
    <location>
        <begin position="298"/>
        <end position="313"/>
    </location>
</feature>
<feature type="compositionally biased region" description="Low complexity" evidence="1">
    <location>
        <begin position="1580"/>
        <end position="1591"/>
    </location>
</feature>
<evidence type="ECO:0000256" key="1">
    <source>
        <dbReference type="SAM" id="MobiDB-lite"/>
    </source>
</evidence>
<protein>
    <submittedName>
        <fullName evidence="2">Uncharacterized protein</fullName>
    </submittedName>
</protein>
<feature type="region of interest" description="Disordered" evidence="1">
    <location>
        <begin position="1543"/>
        <end position="1591"/>
    </location>
</feature>
<feature type="compositionally biased region" description="Polar residues" evidence="1">
    <location>
        <begin position="288"/>
        <end position="297"/>
    </location>
</feature>
<evidence type="ECO:0000313" key="3">
    <source>
        <dbReference type="Proteomes" id="UP000037923"/>
    </source>
</evidence>
<dbReference type="VEuPathDB" id="TriTrypDB:LpyrH10_06_2030"/>
<evidence type="ECO:0000313" key="2">
    <source>
        <dbReference type="EMBL" id="KPA81476.1"/>
    </source>
</evidence>